<keyword evidence="7" id="KW-1185">Reference proteome</keyword>
<dbReference type="InterPro" id="IPR005119">
    <property type="entry name" value="LysR_subst-bd"/>
</dbReference>
<evidence type="ECO:0000313" key="6">
    <source>
        <dbReference type="EMBL" id="MBB6211189.1"/>
    </source>
</evidence>
<evidence type="ECO:0000313" key="7">
    <source>
        <dbReference type="Proteomes" id="UP000544872"/>
    </source>
</evidence>
<keyword evidence="3 6" id="KW-0238">DNA-binding</keyword>
<dbReference type="SUPFAM" id="SSF53850">
    <property type="entry name" value="Periplasmic binding protein-like II"/>
    <property type="match status" value="1"/>
</dbReference>
<dbReference type="Gene3D" id="1.10.10.10">
    <property type="entry name" value="Winged helix-like DNA-binding domain superfamily/Winged helix DNA-binding domain"/>
    <property type="match status" value="1"/>
</dbReference>
<dbReference type="InterPro" id="IPR036388">
    <property type="entry name" value="WH-like_DNA-bd_sf"/>
</dbReference>
<keyword evidence="4" id="KW-0804">Transcription</keyword>
<dbReference type="SUPFAM" id="SSF46785">
    <property type="entry name" value="Winged helix' DNA-binding domain"/>
    <property type="match status" value="1"/>
</dbReference>
<dbReference type="PANTHER" id="PTHR30126">
    <property type="entry name" value="HTH-TYPE TRANSCRIPTIONAL REGULATOR"/>
    <property type="match status" value="1"/>
</dbReference>
<comment type="caution">
    <text evidence="6">The sequence shown here is derived from an EMBL/GenBank/DDBJ whole genome shotgun (WGS) entry which is preliminary data.</text>
</comment>
<proteinExistence type="inferred from homology"/>
<dbReference type="EMBL" id="JACIIX010000010">
    <property type="protein sequence ID" value="MBB6211189.1"/>
    <property type="molecule type" value="Genomic_DNA"/>
</dbReference>
<dbReference type="AlphaFoldDB" id="A0A7X0DNB4"/>
<gene>
    <name evidence="6" type="ORF">FHS48_002626</name>
</gene>
<organism evidence="6 7">
    <name type="scientific">Novispirillum itersonii</name>
    <name type="common">Aquaspirillum itersonii</name>
    <dbReference type="NCBI Taxonomy" id="189"/>
    <lineage>
        <taxon>Bacteria</taxon>
        <taxon>Pseudomonadati</taxon>
        <taxon>Pseudomonadota</taxon>
        <taxon>Alphaproteobacteria</taxon>
        <taxon>Rhodospirillales</taxon>
        <taxon>Novispirillaceae</taxon>
        <taxon>Novispirillum</taxon>
    </lineage>
</organism>
<dbReference type="PROSITE" id="PS50931">
    <property type="entry name" value="HTH_LYSR"/>
    <property type="match status" value="1"/>
</dbReference>
<dbReference type="GO" id="GO:0000976">
    <property type="term" value="F:transcription cis-regulatory region binding"/>
    <property type="evidence" value="ECO:0007669"/>
    <property type="project" value="TreeGrafter"/>
</dbReference>
<dbReference type="Pfam" id="PF00126">
    <property type="entry name" value="HTH_1"/>
    <property type="match status" value="1"/>
</dbReference>
<dbReference type="InterPro" id="IPR000847">
    <property type="entry name" value="LysR_HTH_N"/>
</dbReference>
<feature type="domain" description="HTH lysR-type" evidence="5">
    <location>
        <begin position="1"/>
        <end position="58"/>
    </location>
</feature>
<dbReference type="Gene3D" id="3.40.190.290">
    <property type="match status" value="1"/>
</dbReference>
<keyword evidence="2" id="KW-0805">Transcription regulation</keyword>
<dbReference type="RefSeq" id="WP_184264014.1">
    <property type="nucleotide sequence ID" value="NZ_JACIIX010000010.1"/>
</dbReference>
<accession>A0A7X0DNB4</accession>
<protein>
    <submittedName>
        <fullName evidence="6">DNA-binding transcriptional LysR family regulator</fullName>
    </submittedName>
</protein>
<dbReference type="GO" id="GO:0003700">
    <property type="term" value="F:DNA-binding transcription factor activity"/>
    <property type="evidence" value="ECO:0007669"/>
    <property type="project" value="InterPro"/>
</dbReference>
<evidence type="ECO:0000259" key="5">
    <source>
        <dbReference type="PROSITE" id="PS50931"/>
    </source>
</evidence>
<dbReference type="InterPro" id="IPR036390">
    <property type="entry name" value="WH_DNA-bd_sf"/>
</dbReference>
<dbReference type="Proteomes" id="UP000544872">
    <property type="component" value="Unassembled WGS sequence"/>
</dbReference>
<dbReference type="PANTHER" id="PTHR30126:SF94">
    <property type="entry name" value="LYSR FAMILY TRANSCRIPTIONAL REGULATOR"/>
    <property type="match status" value="1"/>
</dbReference>
<sequence>MDTRFLQTLLAVIEHGSVAEAARRLNLTPSAVVQRIRALEDDIGQPLVQRAGQTMQATPAGTAILPEARRLLAAEADLKAAATAGQDVGLLRIGVINSVLTGLLPDVMVSLERSHPGIELYILPGMSSDLHDRVAEGGLDAAILIEPPFVLPKTLRWTPLRREALLLITPLSVQEDSPAAILRQAPFIRYDRNHWGGRLVEQYLRRQRLHPQERHELDSLEAITVLVSRGLGVSLIPDWLPPWPEGTDLRRIVLPEAPARTIGLLTPVASTRQRLIGAFCAVALRLCDHKGKSGERNAPSGEEATVSVR</sequence>
<evidence type="ECO:0000256" key="1">
    <source>
        <dbReference type="ARBA" id="ARBA00009437"/>
    </source>
</evidence>
<dbReference type="Pfam" id="PF03466">
    <property type="entry name" value="LysR_substrate"/>
    <property type="match status" value="1"/>
</dbReference>
<evidence type="ECO:0000256" key="3">
    <source>
        <dbReference type="ARBA" id="ARBA00023125"/>
    </source>
</evidence>
<dbReference type="CDD" id="cd08427">
    <property type="entry name" value="PBP2_LTTR_like_2"/>
    <property type="match status" value="1"/>
</dbReference>
<evidence type="ECO:0000256" key="4">
    <source>
        <dbReference type="ARBA" id="ARBA00023163"/>
    </source>
</evidence>
<comment type="similarity">
    <text evidence="1">Belongs to the LysR transcriptional regulatory family.</text>
</comment>
<reference evidence="6 7" key="1">
    <citation type="submission" date="2020-08" db="EMBL/GenBank/DDBJ databases">
        <title>Genomic Encyclopedia of Type Strains, Phase IV (KMG-IV): sequencing the most valuable type-strain genomes for metagenomic binning, comparative biology and taxonomic classification.</title>
        <authorList>
            <person name="Goeker M."/>
        </authorList>
    </citation>
    <scope>NUCLEOTIDE SEQUENCE [LARGE SCALE GENOMIC DNA]</scope>
    <source>
        <strain evidence="6 7">DSM 11590</strain>
    </source>
</reference>
<name>A0A7X0DNB4_NOVIT</name>
<evidence type="ECO:0000256" key="2">
    <source>
        <dbReference type="ARBA" id="ARBA00023015"/>
    </source>
</evidence>